<protein>
    <recommendedName>
        <fullName evidence="5">F0F1-ATPase subunit</fullName>
    </recommendedName>
</protein>
<gene>
    <name evidence="3" type="ORF">Poly51_51820</name>
</gene>
<proteinExistence type="predicted"/>
<name>A0A5C6EED6_9BACT</name>
<reference evidence="3 4" key="1">
    <citation type="submission" date="2019-02" db="EMBL/GenBank/DDBJ databases">
        <title>Deep-cultivation of Planctomycetes and their phenomic and genomic characterization uncovers novel biology.</title>
        <authorList>
            <person name="Wiegand S."/>
            <person name="Jogler M."/>
            <person name="Boedeker C."/>
            <person name="Pinto D."/>
            <person name="Vollmers J."/>
            <person name="Rivas-Marin E."/>
            <person name="Kohn T."/>
            <person name="Peeters S.H."/>
            <person name="Heuer A."/>
            <person name="Rast P."/>
            <person name="Oberbeckmann S."/>
            <person name="Bunk B."/>
            <person name="Jeske O."/>
            <person name="Meyerdierks A."/>
            <person name="Storesund J.E."/>
            <person name="Kallscheuer N."/>
            <person name="Luecker S."/>
            <person name="Lage O.M."/>
            <person name="Pohl T."/>
            <person name="Merkel B.J."/>
            <person name="Hornburger P."/>
            <person name="Mueller R.-W."/>
            <person name="Bruemmer F."/>
            <person name="Labrenz M."/>
            <person name="Spormann A.M."/>
            <person name="Op Den Camp H."/>
            <person name="Overmann J."/>
            <person name="Amann R."/>
            <person name="Jetten M.S.M."/>
            <person name="Mascher T."/>
            <person name="Medema M.H."/>
            <person name="Devos D.P."/>
            <person name="Kaster A.-K."/>
            <person name="Ovreas L."/>
            <person name="Rohde M."/>
            <person name="Galperin M.Y."/>
            <person name="Jogler C."/>
        </authorList>
    </citation>
    <scope>NUCLEOTIDE SEQUENCE [LARGE SCALE GENOMIC DNA]</scope>
    <source>
        <strain evidence="3 4">Poly51</strain>
    </source>
</reference>
<sequence>MAGNPSEVDGEPHLPARKPSSSKTWTKFVSAGLELSGVSLGMAAVGYGFDRYFDSSRPIATAIGLLIGFSFGMFRFIQRATSANDAS</sequence>
<evidence type="ECO:0000313" key="4">
    <source>
        <dbReference type="Proteomes" id="UP000318288"/>
    </source>
</evidence>
<dbReference type="Proteomes" id="UP000318288">
    <property type="component" value="Unassembled WGS sequence"/>
</dbReference>
<dbReference type="AlphaFoldDB" id="A0A5C6EED6"/>
<dbReference type="Pfam" id="PF09527">
    <property type="entry name" value="ATPase_gene1"/>
    <property type="match status" value="1"/>
</dbReference>
<keyword evidence="4" id="KW-1185">Reference proteome</keyword>
<evidence type="ECO:0000313" key="3">
    <source>
        <dbReference type="EMBL" id="TWU47382.1"/>
    </source>
</evidence>
<dbReference type="EMBL" id="SJPW01000007">
    <property type="protein sequence ID" value="TWU47382.1"/>
    <property type="molecule type" value="Genomic_DNA"/>
</dbReference>
<keyword evidence="2" id="KW-0472">Membrane</keyword>
<evidence type="ECO:0008006" key="5">
    <source>
        <dbReference type="Google" id="ProtNLM"/>
    </source>
</evidence>
<accession>A0A5C6EED6</accession>
<comment type="caution">
    <text evidence="3">The sequence shown here is derived from an EMBL/GenBank/DDBJ whole genome shotgun (WGS) entry which is preliminary data.</text>
</comment>
<feature type="transmembrane region" description="Helical" evidence="2">
    <location>
        <begin position="59"/>
        <end position="77"/>
    </location>
</feature>
<feature type="region of interest" description="Disordered" evidence="1">
    <location>
        <begin position="1"/>
        <end position="23"/>
    </location>
</feature>
<dbReference type="InterPro" id="IPR032820">
    <property type="entry name" value="ATPase_put"/>
</dbReference>
<keyword evidence="2" id="KW-1133">Transmembrane helix</keyword>
<evidence type="ECO:0000256" key="1">
    <source>
        <dbReference type="SAM" id="MobiDB-lite"/>
    </source>
</evidence>
<keyword evidence="2" id="KW-0812">Transmembrane</keyword>
<evidence type="ECO:0000256" key="2">
    <source>
        <dbReference type="SAM" id="Phobius"/>
    </source>
</evidence>
<organism evidence="3 4">
    <name type="scientific">Rubripirellula tenax</name>
    <dbReference type="NCBI Taxonomy" id="2528015"/>
    <lineage>
        <taxon>Bacteria</taxon>
        <taxon>Pseudomonadati</taxon>
        <taxon>Planctomycetota</taxon>
        <taxon>Planctomycetia</taxon>
        <taxon>Pirellulales</taxon>
        <taxon>Pirellulaceae</taxon>
        <taxon>Rubripirellula</taxon>
    </lineage>
</organism>